<keyword evidence="4" id="KW-0067">ATP-binding</keyword>
<dbReference type="Gene3D" id="1.10.510.10">
    <property type="entry name" value="Transferase(Phosphotransferase) domain 1"/>
    <property type="match status" value="1"/>
</dbReference>
<dbReference type="InterPro" id="IPR011009">
    <property type="entry name" value="Kinase-like_dom_sf"/>
</dbReference>
<evidence type="ECO:0000256" key="4">
    <source>
        <dbReference type="ARBA" id="ARBA00022840"/>
    </source>
</evidence>
<dbReference type="GO" id="GO:0004674">
    <property type="term" value="F:protein serine/threonine kinase activity"/>
    <property type="evidence" value="ECO:0007669"/>
    <property type="project" value="TreeGrafter"/>
</dbReference>
<feature type="domain" description="Protein kinase" evidence="5">
    <location>
        <begin position="34"/>
        <end position="296"/>
    </location>
</feature>
<dbReference type="PROSITE" id="PS00109">
    <property type="entry name" value="PROTEIN_KINASE_TYR"/>
    <property type="match status" value="1"/>
</dbReference>
<sequence length="423" mass="47282">MAPEQSRQARRIIRKLSEASESLPSSLFVTGVSGRDPHPLFAGGYGDIYRAEYRTGTVALKHMRHFMQTSDLRDIRLKLCREALVWKDLRHPNILKFIGIDRDSFPDSLCLVSPWMEHGTVLNYLKDHGRANVDKVLFEVAQGLEYLHSHDVVHGDLRGANILIKDDWCACLADFGLSVLVFATTSGSSTQAGSVYWMAPELIDPPRFGCRYARTPASDVYAFGCVCFELHTGHPPLSDLSEAATLLKVVNGERADRPAKAFMLSDVLWDHIASYWAQIPAERPPSDTVVRQMTWPHARNSSRPLPAIPCSPTTTASGPLVSSPLHYRSDSFETLPPYNSARGSRNYTGQYHFNRDEELQVEETAVTAEVESQDHDLGRMIELLGKAAERTMGNQSVILEGGMETRLEQARKRATEKVARGFR</sequence>
<keyword evidence="1" id="KW-0808">Transferase</keyword>
<evidence type="ECO:0000313" key="7">
    <source>
        <dbReference type="Proteomes" id="UP001221142"/>
    </source>
</evidence>
<dbReference type="EMBL" id="JARKIF010000018">
    <property type="protein sequence ID" value="KAJ7619423.1"/>
    <property type="molecule type" value="Genomic_DNA"/>
</dbReference>
<dbReference type="InterPro" id="IPR000719">
    <property type="entry name" value="Prot_kinase_dom"/>
</dbReference>
<dbReference type="InterPro" id="IPR001245">
    <property type="entry name" value="Ser-Thr/Tyr_kinase_cat_dom"/>
</dbReference>
<dbReference type="PANTHER" id="PTHR44329:SF288">
    <property type="entry name" value="MITOGEN-ACTIVATED PROTEIN KINASE KINASE KINASE 20"/>
    <property type="match status" value="1"/>
</dbReference>
<dbReference type="InterPro" id="IPR008266">
    <property type="entry name" value="Tyr_kinase_AS"/>
</dbReference>
<comment type="caution">
    <text evidence="6">The sequence shown here is derived from an EMBL/GenBank/DDBJ whole genome shotgun (WGS) entry which is preliminary data.</text>
</comment>
<dbReference type="PANTHER" id="PTHR44329">
    <property type="entry name" value="SERINE/THREONINE-PROTEIN KINASE TNNI3K-RELATED"/>
    <property type="match status" value="1"/>
</dbReference>
<protein>
    <submittedName>
        <fullName evidence="6">Kinase-like domain-containing protein</fullName>
    </submittedName>
</protein>
<organism evidence="6 7">
    <name type="scientific">Roridomyces roridus</name>
    <dbReference type="NCBI Taxonomy" id="1738132"/>
    <lineage>
        <taxon>Eukaryota</taxon>
        <taxon>Fungi</taxon>
        <taxon>Dikarya</taxon>
        <taxon>Basidiomycota</taxon>
        <taxon>Agaricomycotina</taxon>
        <taxon>Agaricomycetes</taxon>
        <taxon>Agaricomycetidae</taxon>
        <taxon>Agaricales</taxon>
        <taxon>Marasmiineae</taxon>
        <taxon>Mycenaceae</taxon>
        <taxon>Roridomyces</taxon>
    </lineage>
</organism>
<accession>A0AAD7FHN9</accession>
<dbReference type="AlphaFoldDB" id="A0AAD7FHN9"/>
<dbReference type="InterPro" id="IPR051681">
    <property type="entry name" value="Ser/Thr_Kinases-Pseudokinases"/>
</dbReference>
<reference evidence="6" key="1">
    <citation type="submission" date="2023-03" db="EMBL/GenBank/DDBJ databases">
        <title>Massive genome expansion in bonnet fungi (Mycena s.s.) driven by repeated elements and novel gene families across ecological guilds.</title>
        <authorList>
            <consortium name="Lawrence Berkeley National Laboratory"/>
            <person name="Harder C.B."/>
            <person name="Miyauchi S."/>
            <person name="Viragh M."/>
            <person name="Kuo A."/>
            <person name="Thoen E."/>
            <person name="Andreopoulos B."/>
            <person name="Lu D."/>
            <person name="Skrede I."/>
            <person name="Drula E."/>
            <person name="Henrissat B."/>
            <person name="Morin E."/>
            <person name="Kohler A."/>
            <person name="Barry K."/>
            <person name="LaButti K."/>
            <person name="Morin E."/>
            <person name="Salamov A."/>
            <person name="Lipzen A."/>
            <person name="Mereny Z."/>
            <person name="Hegedus B."/>
            <person name="Baldrian P."/>
            <person name="Stursova M."/>
            <person name="Weitz H."/>
            <person name="Taylor A."/>
            <person name="Grigoriev I.V."/>
            <person name="Nagy L.G."/>
            <person name="Martin F."/>
            <person name="Kauserud H."/>
        </authorList>
    </citation>
    <scope>NUCLEOTIDE SEQUENCE</scope>
    <source>
        <strain evidence="6">9284</strain>
    </source>
</reference>
<dbReference type="PROSITE" id="PS50011">
    <property type="entry name" value="PROTEIN_KINASE_DOM"/>
    <property type="match status" value="1"/>
</dbReference>
<dbReference type="Proteomes" id="UP001221142">
    <property type="component" value="Unassembled WGS sequence"/>
</dbReference>
<keyword evidence="3 6" id="KW-0418">Kinase</keyword>
<dbReference type="Pfam" id="PF07714">
    <property type="entry name" value="PK_Tyr_Ser-Thr"/>
    <property type="match status" value="1"/>
</dbReference>
<dbReference type="SUPFAM" id="SSF56112">
    <property type="entry name" value="Protein kinase-like (PK-like)"/>
    <property type="match status" value="1"/>
</dbReference>
<keyword evidence="2" id="KW-0547">Nucleotide-binding</keyword>
<evidence type="ECO:0000256" key="3">
    <source>
        <dbReference type="ARBA" id="ARBA00022777"/>
    </source>
</evidence>
<proteinExistence type="predicted"/>
<evidence type="ECO:0000256" key="1">
    <source>
        <dbReference type="ARBA" id="ARBA00022679"/>
    </source>
</evidence>
<evidence type="ECO:0000256" key="2">
    <source>
        <dbReference type="ARBA" id="ARBA00022741"/>
    </source>
</evidence>
<name>A0AAD7FHN9_9AGAR</name>
<evidence type="ECO:0000313" key="6">
    <source>
        <dbReference type="EMBL" id="KAJ7619423.1"/>
    </source>
</evidence>
<evidence type="ECO:0000259" key="5">
    <source>
        <dbReference type="PROSITE" id="PS50011"/>
    </source>
</evidence>
<gene>
    <name evidence="6" type="ORF">FB45DRAFT_158366</name>
</gene>
<dbReference type="GO" id="GO:0005524">
    <property type="term" value="F:ATP binding"/>
    <property type="evidence" value="ECO:0007669"/>
    <property type="project" value="UniProtKB-KW"/>
</dbReference>
<keyword evidence="7" id="KW-1185">Reference proteome</keyword>